<reference evidence="12 13" key="1">
    <citation type="submission" date="2019-04" db="EMBL/GenBank/DDBJ databases">
        <title>Draft genome sequences of Streptomyces avermitilis ATCC 31267.</title>
        <authorList>
            <person name="Komaki H."/>
            <person name="Tamura T."/>
            <person name="Hosoyama A."/>
        </authorList>
    </citation>
    <scope>NUCLEOTIDE SEQUENCE [LARGE SCALE GENOMIC DNA]</scope>
    <source>
        <strain evidence="12 13">ATCC 31267</strain>
    </source>
</reference>
<feature type="transmembrane region" description="Helical" evidence="11">
    <location>
        <begin position="280"/>
        <end position="305"/>
    </location>
</feature>
<comment type="similarity">
    <text evidence="9">Belongs to the MptA/B family.</text>
</comment>
<keyword evidence="3" id="KW-0328">Glycosyltransferase</keyword>
<feature type="transmembrane region" description="Helical" evidence="11">
    <location>
        <begin position="603"/>
        <end position="621"/>
    </location>
</feature>
<feature type="transmembrane region" description="Helical" evidence="11">
    <location>
        <begin position="47"/>
        <end position="68"/>
    </location>
</feature>
<keyword evidence="7 11" id="KW-0472">Membrane</keyword>
<feature type="compositionally biased region" description="Low complexity" evidence="10">
    <location>
        <begin position="848"/>
        <end position="866"/>
    </location>
</feature>
<gene>
    <name evidence="12" type="ORF">SAV31267_084020</name>
</gene>
<evidence type="ECO:0000313" key="12">
    <source>
        <dbReference type="EMBL" id="GDY78917.1"/>
    </source>
</evidence>
<dbReference type="NCBIfam" id="NF038066">
    <property type="entry name" value="MptB"/>
    <property type="match status" value="1"/>
</dbReference>
<dbReference type="Pfam" id="PF09594">
    <property type="entry name" value="GT87"/>
    <property type="match status" value="1"/>
</dbReference>
<evidence type="ECO:0000256" key="11">
    <source>
        <dbReference type="SAM" id="Phobius"/>
    </source>
</evidence>
<feature type="transmembrane region" description="Helical" evidence="11">
    <location>
        <begin position="201"/>
        <end position="222"/>
    </location>
</feature>
<evidence type="ECO:0000256" key="10">
    <source>
        <dbReference type="SAM" id="MobiDB-lite"/>
    </source>
</evidence>
<evidence type="ECO:0000256" key="9">
    <source>
        <dbReference type="ARBA" id="ARBA00043987"/>
    </source>
</evidence>
<feature type="transmembrane region" description="Helical" evidence="11">
    <location>
        <begin position="581"/>
        <end position="597"/>
    </location>
</feature>
<dbReference type="EMBL" id="BJHY01000001">
    <property type="protein sequence ID" value="GDY78917.1"/>
    <property type="molecule type" value="Genomic_DNA"/>
</dbReference>
<evidence type="ECO:0008006" key="14">
    <source>
        <dbReference type="Google" id="ProtNLM"/>
    </source>
</evidence>
<evidence type="ECO:0000256" key="2">
    <source>
        <dbReference type="ARBA" id="ARBA00022475"/>
    </source>
</evidence>
<keyword evidence="4" id="KW-0808">Transferase</keyword>
<keyword evidence="5 11" id="KW-0812">Transmembrane</keyword>
<dbReference type="Proteomes" id="UP000299211">
    <property type="component" value="Unassembled WGS sequence"/>
</dbReference>
<keyword evidence="6 11" id="KW-1133">Transmembrane helix</keyword>
<feature type="transmembrane region" description="Helical" evidence="11">
    <location>
        <begin position="722"/>
        <end position="738"/>
    </location>
</feature>
<accession>A0A4D4N6W4</accession>
<feature type="transmembrane region" description="Helical" evidence="11">
    <location>
        <begin position="658"/>
        <end position="677"/>
    </location>
</feature>
<dbReference type="STRING" id="33903.AQJ43_09985"/>
<protein>
    <recommendedName>
        <fullName evidence="14">DUF2029 domain-containing protein</fullName>
    </recommendedName>
</protein>
<evidence type="ECO:0000256" key="4">
    <source>
        <dbReference type="ARBA" id="ARBA00022679"/>
    </source>
</evidence>
<keyword evidence="2" id="KW-1003">Cell membrane</keyword>
<feature type="transmembrane region" description="Helical" evidence="11">
    <location>
        <begin position="633"/>
        <end position="652"/>
    </location>
</feature>
<feature type="transmembrane region" description="Helical" evidence="11">
    <location>
        <begin position="476"/>
        <end position="496"/>
    </location>
</feature>
<dbReference type="InterPro" id="IPR049829">
    <property type="entry name" value="MptA/B-like"/>
</dbReference>
<feature type="transmembrane region" description="Helical" evidence="11">
    <location>
        <begin position="242"/>
        <end position="268"/>
    </location>
</feature>
<feature type="transmembrane region" description="Helical" evidence="11">
    <location>
        <begin position="393"/>
        <end position="413"/>
    </location>
</feature>
<feature type="transmembrane region" description="Helical" evidence="11">
    <location>
        <begin position="80"/>
        <end position="101"/>
    </location>
</feature>
<feature type="transmembrane region" description="Helical" evidence="11">
    <location>
        <begin position="544"/>
        <end position="569"/>
    </location>
</feature>
<feature type="region of interest" description="Disordered" evidence="10">
    <location>
        <begin position="839"/>
        <end position="925"/>
    </location>
</feature>
<evidence type="ECO:0000313" key="13">
    <source>
        <dbReference type="Proteomes" id="UP000299211"/>
    </source>
</evidence>
<evidence type="ECO:0000256" key="6">
    <source>
        <dbReference type="ARBA" id="ARBA00022989"/>
    </source>
</evidence>
<feature type="transmembrane region" description="Helical" evidence="11">
    <location>
        <begin position="786"/>
        <end position="806"/>
    </location>
</feature>
<evidence type="ECO:0000256" key="5">
    <source>
        <dbReference type="ARBA" id="ARBA00022692"/>
    </source>
</evidence>
<dbReference type="GO" id="GO:0005886">
    <property type="term" value="C:plasma membrane"/>
    <property type="evidence" value="ECO:0007669"/>
    <property type="project" value="UniProtKB-SubCell"/>
</dbReference>
<feature type="transmembrane region" description="Helical" evidence="11">
    <location>
        <begin position="169"/>
        <end position="189"/>
    </location>
</feature>
<feature type="transmembrane region" description="Helical" evidence="11">
    <location>
        <begin position="345"/>
        <end position="363"/>
    </location>
</feature>
<comment type="similarity">
    <text evidence="8">Belongs to the glycosyltransferase 87 family.</text>
</comment>
<comment type="subcellular location">
    <subcellularLocation>
        <location evidence="1">Cell membrane</location>
        <topology evidence="1">Multi-pass membrane protein</topology>
    </subcellularLocation>
</comment>
<evidence type="ECO:0000256" key="8">
    <source>
        <dbReference type="ARBA" id="ARBA00024033"/>
    </source>
</evidence>
<comment type="caution">
    <text evidence="12">The sequence shown here is derived from an EMBL/GenBank/DDBJ whole genome shotgun (WGS) entry which is preliminary data.</text>
</comment>
<evidence type="ECO:0000256" key="1">
    <source>
        <dbReference type="ARBA" id="ARBA00004651"/>
    </source>
</evidence>
<dbReference type="GO" id="GO:0016758">
    <property type="term" value="F:hexosyltransferase activity"/>
    <property type="evidence" value="ECO:0007669"/>
    <property type="project" value="InterPro"/>
</dbReference>
<name>A0A4D4N6W4_STRAX</name>
<evidence type="ECO:0000256" key="3">
    <source>
        <dbReference type="ARBA" id="ARBA00022676"/>
    </source>
</evidence>
<sequence length="925" mass="96292">MLAMAFPVDLRRCQALGLAGTAFLAAGGETAGALPARELIAPESGRAALGLVGVYFGVVLLIAAWALLGTVVRGPEPPTVRSLLGVLAAWAAPLLLAPPLFSRDVYSYLAQGAMVDAHIDVYAYGPARLGGPLADQVAPVWQHTPTPYGPVFLAVASALSGLTRGELPAGLLGMRLVALLGVALMAAALPRLARHSGVDPAAALWLGALHPLVLLHLVAGAHNDAVMLGLLGAGLVAARGRWHVLGVVLVTLAALVKAPAVLGLVAVVALRRHVGVARAVATTTAGALATTALATAVAGTGYGWIAALKTPVSPHNWSPTSVLGRATGALLENLGSDLAPLALPAWQAAGLVATTAAVLFIWLRLRPGPVYALGLSLAVVAVLGPAIRPWYALWGLFLIAAAAPAVPCATVSPPLSAACSRSRCCPTADRRTPRRWSWPSPVVCSPWSCSGRLIRRRGHRCRGGPRETAAHRPGRLALVLPLATAVAVFTATVPLLRDWFDLRVYYGTVDAWVHHGGRIYDYRVPGTTYGFTYPPFAALGMLPMALVGLPTAVALALLLNLAATAAVLLILTGPALRRHGWFGWALAGCALALLEPVRDTVSFGQVNLLLLALVLGDAWLLSTGRGRRAGVGIGLATAVKLTPALFIGLLLLARRWRAAAVATAVAGAATALAAWAAPDASRFYWTRAVWDTARVGRLDYVSNQSLQGVLARLAAPGEPSRAVWAVAVVLVLAVWARRTHRALRAGDWRAAFALTGLAACLVSPITWVHHLVWLLPSFAVLWRRRLPRVAGTLYVVLCSSVVWLWFDDASGVDGFLGSNTYVWVTLGLLLRLPVGQRRPDRPPLKRSASTTAPAPTAAAPAIAPVTGQPGPPPSCAMTASGVAGPACATVRAESSDPTGSTRPAAPNPQSSSERASSYTAKPPPD</sequence>
<organism evidence="12 13">
    <name type="scientific">Streptomyces avermitilis</name>
    <dbReference type="NCBI Taxonomy" id="33903"/>
    <lineage>
        <taxon>Bacteria</taxon>
        <taxon>Bacillati</taxon>
        <taxon>Actinomycetota</taxon>
        <taxon>Actinomycetes</taxon>
        <taxon>Kitasatosporales</taxon>
        <taxon>Streptomycetaceae</taxon>
        <taxon>Streptomyces</taxon>
    </lineage>
</organism>
<evidence type="ECO:0000256" key="7">
    <source>
        <dbReference type="ARBA" id="ARBA00023136"/>
    </source>
</evidence>
<dbReference type="InterPro" id="IPR018584">
    <property type="entry name" value="GT87"/>
</dbReference>
<feature type="compositionally biased region" description="Polar residues" evidence="10">
    <location>
        <begin position="895"/>
        <end position="919"/>
    </location>
</feature>
<dbReference type="AlphaFoldDB" id="A0A4D4N6W4"/>
<feature type="transmembrane region" description="Helical" evidence="11">
    <location>
        <begin position="750"/>
        <end position="774"/>
    </location>
</feature>
<dbReference type="Pfam" id="PF26314">
    <property type="entry name" value="MptA_B_family"/>
    <property type="match status" value="1"/>
</dbReference>
<feature type="transmembrane region" description="Helical" evidence="11">
    <location>
        <begin position="370"/>
        <end position="387"/>
    </location>
</feature>
<proteinExistence type="inferred from homology"/>